<proteinExistence type="inferred from homology"/>
<dbReference type="Gene3D" id="3.30.420.40">
    <property type="match status" value="2"/>
</dbReference>
<comment type="similarity">
    <text evidence="1">Belongs to the FGGY kinase family.</text>
</comment>
<feature type="domain" description="Carbohydrate kinase FGGY N-terminal" evidence="5">
    <location>
        <begin position="6"/>
        <end position="241"/>
    </location>
</feature>
<sequence length="462" mass="49064">MRDELLLGIDLGTSSIKANAIDRHGRSIGLGVAPTPFARGAHGVDMTSEALFDAVRAAVADLGVITSRIAGVGIASMGETGTIIRADGPSDLPLVAWHDERGSEIVAELLDRFGAEDIRRRTGRAGRNVTSIAKLGWLLRHGYRTGGTWTGVAGLTLWRLTGVLAQEQSLAATSGAFDPVTGEYDREILAALGLDSLVWAPARKAGTLLGRISSGGAAWSGLRQGIPVTIAGHDHPVGVIGSGGDRTEVIDSMGTGEPLVVSWDARHQPNGAHPGWPDQSGDLTVTAWPGTDRHMLLWETLRPGLALRNLQRALRVDRDDIEFSAIRVDADPLDLSTLLRMQDGEVPAWLLDRPAEESWASTLEGYAAASVDAETRLRGLSGVIGPTLLIGGGLRSRRWVEAKQRRSLHPLAMASEREAVSRGAGLLAGVAAGWWAPEQYPPADTIPLSEIPTLLDSTARRG</sequence>
<organism evidence="6 7">
    <name type="scientific">Microbacterium resistens</name>
    <dbReference type="NCBI Taxonomy" id="156977"/>
    <lineage>
        <taxon>Bacteria</taxon>
        <taxon>Bacillati</taxon>
        <taxon>Actinomycetota</taxon>
        <taxon>Actinomycetes</taxon>
        <taxon>Micrococcales</taxon>
        <taxon>Microbacteriaceae</taxon>
        <taxon>Microbacterium</taxon>
    </lineage>
</organism>
<dbReference type="InterPro" id="IPR043129">
    <property type="entry name" value="ATPase_NBD"/>
</dbReference>
<evidence type="ECO:0000259" key="5">
    <source>
        <dbReference type="Pfam" id="PF00370"/>
    </source>
</evidence>
<keyword evidence="4" id="KW-0418">Kinase</keyword>
<dbReference type="EC" id="2.7.1.17" evidence="6"/>
<dbReference type="InterPro" id="IPR018484">
    <property type="entry name" value="FGGY_N"/>
</dbReference>
<keyword evidence="2" id="KW-0119">Carbohydrate metabolism</keyword>
<gene>
    <name evidence="6" type="ORF">J2Y69_002048</name>
</gene>
<accession>A0ABU1SCX0</accession>
<name>A0ABU1SCX0_9MICO</name>
<evidence type="ECO:0000256" key="3">
    <source>
        <dbReference type="ARBA" id="ARBA00022679"/>
    </source>
</evidence>
<reference evidence="6 7" key="1">
    <citation type="submission" date="2023-07" db="EMBL/GenBank/DDBJ databases">
        <title>Sorghum-associated microbial communities from plants grown in Nebraska, USA.</title>
        <authorList>
            <person name="Schachtman D."/>
        </authorList>
    </citation>
    <scope>NUCLEOTIDE SEQUENCE [LARGE SCALE GENOMIC DNA]</scope>
    <source>
        <strain evidence="6 7">2980</strain>
    </source>
</reference>
<evidence type="ECO:0000313" key="6">
    <source>
        <dbReference type="EMBL" id="MDR6867445.1"/>
    </source>
</evidence>
<dbReference type="Pfam" id="PF00370">
    <property type="entry name" value="FGGY_N"/>
    <property type="match status" value="1"/>
</dbReference>
<dbReference type="RefSeq" id="WP_310020247.1">
    <property type="nucleotide sequence ID" value="NZ_JAVDUM010000008.1"/>
</dbReference>
<dbReference type="InterPro" id="IPR050406">
    <property type="entry name" value="FGGY_Carb_Kinase"/>
</dbReference>
<protein>
    <submittedName>
        <fullName evidence="6">Xylulokinase</fullName>
        <ecNumber evidence="6">2.7.1.17</ecNumber>
    </submittedName>
</protein>
<evidence type="ECO:0000313" key="7">
    <source>
        <dbReference type="Proteomes" id="UP001259347"/>
    </source>
</evidence>
<dbReference type="Proteomes" id="UP001259347">
    <property type="component" value="Unassembled WGS sequence"/>
</dbReference>
<dbReference type="PANTHER" id="PTHR43095">
    <property type="entry name" value="SUGAR KINASE"/>
    <property type="match status" value="1"/>
</dbReference>
<dbReference type="InterPro" id="IPR000577">
    <property type="entry name" value="Carb_kinase_FGGY"/>
</dbReference>
<dbReference type="PANTHER" id="PTHR43095:SF5">
    <property type="entry name" value="XYLULOSE KINASE"/>
    <property type="match status" value="1"/>
</dbReference>
<dbReference type="SUPFAM" id="SSF53067">
    <property type="entry name" value="Actin-like ATPase domain"/>
    <property type="match status" value="2"/>
</dbReference>
<dbReference type="GO" id="GO:0004856">
    <property type="term" value="F:D-xylulokinase activity"/>
    <property type="evidence" value="ECO:0007669"/>
    <property type="project" value="UniProtKB-EC"/>
</dbReference>
<keyword evidence="2" id="KW-0859">Xylose metabolism</keyword>
<evidence type="ECO:0000256" key="2">
    <source>
        <dbReference type="ARBA" id="ARBA00022629"/>
    </source>
</evidence>
<evidence type="ECO:0000256" key="1">
    <source>
        <dbReference type="ARBA" id="ARBA00009156"/>
    </source>
</evidence>
<evidence type="ECO:0000256" key="4">
    <source>
        <dbReference type="ARBA" id="ARBA00022777"/>
    </source>
</evidence>
<keyword evidence="7" id="KW-1185">Reference proteome</keyword>
<keyword evidence="3 6" id="KW-0808">Transferase</keyword>
<dbReference type="EMBL" id="JAVDUM010000008">
    <property type="protein sequence ID" value="MDR6867445.1"/>
    <property type="molecule type" value="Genomic_DNA"/>
</dbReference>
<dbReference type="PIRSF" id="PIRSF000538">
    <property type="entry name" value="GlpK"/>
    <property type="match status" value="1"/>
</dbReference>
<comment type="caution">
    <text evidence="6">The sequence shown here is derived from an EMBL/GenBank/DDBJ whole genome shotgun (WGS) entry which is preliminary data.</text>
</comment>